<evidence type="ECO:0000313" key="1">
    <source>
        <dbReference type="EMBL" id="MFC3716903.1"/>
    </source>
</evidence>
<name>A0ABV7XPF6_9GAMM</name>
<dbReference type="RefSeq" id="WP_386744394.1">
    <property type="nucleotide sequence ID" value="NZ_JBHRYA010000007.1"/>
</dbReference>
<proteinExistence type="predicted"/>
<reference evidence="2" key="1">
    <citation type="journal article" date="2019" name="Int. J. Syst. Evol. Microbiol.">
        <title>The Global Catalogue of Microorganisms (GCM) 10K type strain sequencing project: providing services to taxonomists for standard genome sequencing and annotation.</title>
        <authorList>
            <consortium name="The Broad Institute Genomics Platform"/>
            <consortium name="The Broad Institute Genome Sequencing Center for Infectious Disease"/>
            <person name="Wu L."/>
            <person name="Ma J."/>
        </authorList>
    </citation>
    <scope>NUCLEOTIDE SEQUENCE [LARGE SCALE GENOMIC DNA]</scope>
    <source>
        <strain evidence="2">KCTC 42441</strain>
    </source>
</reference>
<comment type="caution">
    <text evidence="1">The sequence shown here is derived from an EMBL/GenBank/DDBJ whole genome shotgun (WGS) entry which is preliminary data.</text>
</comment>
<dbReference type="Proteomes" id="UP001595705">
    <property type="component" value="Unassembled WGS sequence"/>
</dbReference>
<dbReference type="EMBL" id="JBHRYA010000007">
    <property type="protein sequence ID" value="MFC3716903.1"/>
    <property type="molecule type" value="Genomic_DNA"/>
</dbReference>
<evidence type="ECO:0000313" key="2">
    <source>
        <dbReference type="Proteomes" id="UP001595705"/>
    </source>
</evidence>
<sequence length="298" mass="33499">MNDPVRIDAATLHTLINRAELLHAAAFPAADCGRVDVPRELDALRQRLNAQRDEHLQPWFVLLDEGIQFFIQFERYLYEVPLSSDLTAYAVTISRLKRDLVSIRELLAFGQDMAANVLARTFIENIEIAMALALDATTCEAFAHTTDTNAFWNKHIGYGRVYEQMLRYAAACDVEEPRAKQLVERHKEAKKLFSDSTHGGRDSSLFSAFSPSLTNSDEVHFLSLGAHTYHTQFLALFVAQETQAFAGSMVKGTMSRNPLHLYKGFKPTGRFMNAAASAHVLQELLARYEAQLESRATT</sequence>
<gene>
    <name evidence="1" type="ORF">ACFONC_12145</name>
</gene>
<keyword evidence="2" id="KW-1185">Reference proteome</keyword>
<protein>
    <submittedName>
        <fullName evidence="1">Uncharacterized protein</fullName>
    </submittedName>
</protein>
<organism evidence="1 2">
    <name type="scientific">Luteimonas soli</name>
    <dbReference type="NCBI Taxonomy" id="1648966"/>
    <lineage>
        <taxon>Bacteria</taxon>
        <taxon>Pseudomonadati</taxon>
        <taxon>Pseudomonadota</taxon>
        <taxon>Gammaproteobacteria</taxon>
        <taxon>Lysobacterales</taxon>
        <taxon>Lysobacteraceae</taxon>
        <taxon>Luteimonas</taxon>
    </lineage>
</organism>
<accession>A0ABV7XPF6</accession>